<dbReference type="InterPro" id="IPR022898">
    <property type="entry name" value="RNase_HII"/>
</dbReference>
<evidence type="ECO:0000256" key="9">
    <source>
        <dbReference type="ARBA" id="ARBA00022722"/>
    </source>
</evidence>
<keyword evidence="9 14" id="KW-0540">Nuclease</keyword>
<comment type="similarity">
    <text evidence="5 14 16">Belongs to the RNase HII family.</text>
</comment>
<dbReference type="GO" id="GO:0032299">
    <property type="term" value="C:ribonuclease H2 complex"/>
    <property type="evidence" value="ECO:0007669"/>
    <property type="project" value="TreeGrafter"/>
</dbReference>
<gene>
    <name evidence="14" type="primary">rnhB</name>
    <name evidence="18" type="ORF">A3J50_00675</name>
</gene>
<dbReference type="HAMAP" id="MF_00052_B">
    <property type="entry name" value="RNase_HII_B"/>
    <property type="match status" value="1"/>
</dbReference>
<dbReference type="PANTHER" id="PTHR10954:SF18">
    <property type="entry name" value="RIBONUCLEASE HII"/>
    <property type="match status" value="1"/>
</dbReference>
<evidence type="ECO:0000256" key="5">
    <source>
        <dbReference type="ARBA" id="ARBA00007383"/>
    </source>
</evidence>
<dbReference type="InterPro" id="IPR001352">
    <property type="entry name" value="RNase_HII/HIII"/>
</dbReference>
<evidence type="ECO:0000256" key="15">
    <source>
        <dbReference type="PROSITE-ProRule" id="PRU01319"/>
    </source>
</evidence>
<dbReference type="PROSITE" id="PS51975">
    <property type="entry name" value="RNASE_H_2"/>
    <property type="match status" value="1"/>
</dbReference>
<reference evidence="18 19" key="1">
    <citation type="journal article" date="2016" name="Nat. Commun.">
        <title>Thousands of microbial genomes shed light on interconnected biogeochemical processes in an aquifer system.</title>
        <authorList>
            <person name="Anantharaman K."/>
            <person name="Brown C.T."/>
            <person name="Hug L.A."/>
            <person name="Sharon I."/>
            <person name="Castelle C.J."/>
            <person name="Probst A.J."/>
            <person name="Thomas B.C."/>
            <person name="Singh A."/>
            <person name="Wilkins M.J."/>
            <person name="Karaoz U."/>
            <person name="Brodie E.L."/>
            <person name="Williams K.H."/>
            <person name="Hubbard S.S."/>
            <person name="Banfield J.F."/>
        </authorList>
    </citation>
    <scope>NUCLEOTIDE SEQUENCE [LARGE SCALE GENOMIC DNA]</scope>
</reference>
<evidence type="ECO:0000256" key="10">
    <source>
        <dbReference type="ARBA" id="ARBA00022723"/>
    </source>
</evidence>
<feature type="binding site" evidence="14 15">
    <location>
        <position position="117"/>
    </location>
    <ligand>
        <name>a divalent metal cation</name>
        <dbReference type="ChEBI" id="CHEBI:60240"/>
    </ligand>
</feature>
<evidence type="ECO:0000256" key="7">
    <source>
        <dbReference type="ARBA" id="ARBA00019179"/>
    </source>
</evidence>
<evidence type="ECO:0000259" key="17">
    <source>
        <dbReference type="PROSITE" id="PS51975"/>
    </source>
</evidence>
<dbReference type="EMBL" id="MHCX01000024">
    <property type="protein sequence ID" value="OGY29466.1"/>
    <property type="molecule type" value="Genomic_DNA"/>
</dbReference>
<keyword evidence="10 14" id="KW-0479">Metal-binding</keyword>
<evidence type="ECO:0000313" key="18">
    <source>
        <dbReference type="EMBL" id="OGY29466.1"/>
    </source>
</evidence>
<dbReference type="GO" id="GO:0043137">
    <property type="term" value="P:DNA replication, removal of RNA primer"/>
    <property type="evidence" value="ECO:0007669"/>
    <property type="project" value="TreeGrafter"/>
</dbReference>
<keyword evidence="12 14" id="KW-0378">Hydrolase</keyword>
<evidence type="ECO:0000313" key="19">
    <source>
        <dbReference type="Proteomes" id="UP000177821"/>
    </source>
</evidence>
<evidence type="ECO:0000256" key="14">
    <source>
        <dbReference type="HAMAP-Rule" id="MF_00052"/>
    </source>
</evidence>
<dbReference type="InterPro" id="IPR036397">
    <property type="entry name" value="RNaseH_sf"/>
</dbReference>
<dbReference type="InterPro" id="IPR024567">
    <property type="entry name" value="RNase_HII/HIII_dom"/>
</dbReference>
<sequence>MTYPTLDYELELWSSGYQYVVGIDEVGRGAWAGPVVVGAVVFSPQTQVPDGINDSKLLAPRIRENLSSQIKNTALSFSLGIVGVDFINKHGIGKATQSAMRQAIRNLDPKPDFHLIDAFYIKNLKKSNQKPIIKGDQKSCSIAAASIIAKVARDQMMVDLSTKFPEYYFDSHKGYGTKRHQEAIRKNGFCNIHRASFNLGWITNND</sequence>
<comment type="catalytic activity">
    <reaction evidence="1 14 15 16">
        <text>Endonucleolytic cleavage to 5'-phosphomonoester.</text>
        <dbReference type="EC" id="3.1.26.4"/>
    </reaction>
</comment>
<evidence type="ECO:0000256" key="3">
    <source>
        <dbReference type="ARBA" id="ARBA00004065"/>
    </source>
</evidence>
<feature type="binding site" evidence="14 15">
    <location>
        <position position="24"/>
    </location>
    <ligand>
        <name>a divalent metal cation</name>
        <dbReference type="ChEBI" id="CHEBI:60240"/>
    </ligand>
</feature>
<dbReference type="AlphaFoldDB" id="A0A1G1WP00"/>
<dbReference type="GO" id="GO:0004523">
    <property type="term" value="F:RNA-DNA hybrid ribonuclease activity"/>
    <property type="evidence" value="ECO:0007669"/>
    <property type="project" value="UniProtKB-UniRule"/>
</dbReference>
<dbReference type="GO" id="GO:0003723">
    <property type="term" value="F:RNA binding"/>
    <property type="evidence" value="ECO:0007669"/>
    <property type="project" value="UniProtKB-UniRule"/>
</dbReference>
<dbReference type="PANTHER" id="PTHR10954">
    <property type="entry name" value="RIBONUCLEASE H2 SUBUNIT A"/>
    <property type="match status" value="1"/>
</dbReference>
<evidence type="ECO:0000256" key="13">
    <source>
        <dbReference type="ARBA" id="ARBA00023211"/>
    </source>
</evidence>
<evidence type="ECO:0000256" key="12">
    <source>
        <dbReference type="ARBA" id="ARBA00022801"/>
    </source>
</evidence>
<protein>
    <recommendedName>
        <fullName evidence="7 14">Ribonuclease HII</fullName>
        <shortName evidence="14">RNase HII</shortName>
        <ecNumber evidence="6 14">3.1.26.4</ecNumber>
    </recommendedName>
</protein>
<evidence type="ECO:0000256" key="16">
    <source>
        <dbReference type="RuleBase" id="RU003515"/>
    </source>
</evidence>
<comment type="function">
    <text evidence="3 14 16">Endonuclease that specifically degrades the RNA of RNA-DNA hybrids.</text>
</comment>
<dbReference type="GO" id="GO:0005737">
    <property type="term" value="C:cytoplasm"/>
    <property type="evidence" value="ECO:0007669"/>
    <property type="project" value="UniProtKB-SubCell"/>
</dbReference>
<evidence type="ECO:0000256" key="6">
    <source>
        <dbReference type="ARBA" id="ARBA00012180"/>
    </source>
</evidence>
<name>A0A1G1WP00_9BACT</name>
<accession>A0A1G1WP00</accession>
<dbReference type="EC" id="3.1.26.4" evidence="6 14"/>
<evidence type="ECO:0000256" key="2">
    <source>
        <dbReference type="ARBA" id="ARBA00001946"/>
    </source>
</evidence>
<keyword evidence="13 14" id="KW-0464">Manganese</keyword>
<feature type="binding site" evidence="14 15">
    <location>
        <position position="25"/>
    </location>
    <ligand>
        <name>a divalent metal cation</name>
        <dbReference type="ChEBI" id="CHEBI:60240"/>
    </ligand>
</feature>
<dbReference type="GO" id="GO:0030145">
    <property type="term" value="F:manganese ion binding"/>
    <property type="evidence" value="ECO:0007669"/>
    <property type="project" value="UniProtKB-UniRule"/>
</dbReference>
<dbReference type="CDD" id="cd07182">
    <property type="entry name" value="RNase_HII_bacteria_HII_like"/>
    <property type="match status" value="1"/>
</dbReference>
<comment type="caution">
    <text evidence="18">The sequence shown here is derived from an EMBL/GenBank/DDBJ whole genome shotgun (WGS) entry which is preliminary data.</text>
</comment>
<comment type="cofactor">
    <cofactor evidence="14 15">
        <name>Mn(2+)</name>
        <dbReference type="ChEBI" id="CHEBI:29035"/>
    </cofactor>
    <cofactor evidence="14 15">
        <name>Mg(2+)</name>
        <dbReference type="ChEBI" id="CHEBI:18420"/>
    </cofactor>
    <text evidence="14 15">Manganese or magnesium. Binds 1 divalent metal ion per monomer in the absence of substrate. May bind a second metal ion after substrate binding.</text>
</comment>
<feature type="domain" description="RNase H type-2" evidence="17">
    <location>
        <begin position="18"/>
        <end position="206"/>
    </location>
</feature>
<dbReference type="NCBIfam" id="NF000595">
    <property type="entry name" value="PRK00015.1-3"/>
    <property type="match status" value="1"/>
</dbReference>
<dbReference type="InterPro" id="IPR012337">
    <property type="entry name" value="RNaseH-like_sf"/>
</dbReference>
<evidence type="ECO:0000256" key="1">
    <source>
        <dbReference type="ARBA" id="ARBA00000077"/>
    </source>
</evidence>
<proteinExistence type="inferred from homology"/>
<keyword evidence="11 14" id="KW-0255">Endonuclease</keyword>
<evidence type="ECO:0000256" key="4">
    <source>
        <dbReference type="ARBA" id="ARBA00004496"/>
    </source>
</evidence>
<dbReference type="Proteomes" id="UP000177821">
    <property type="component" value="Unassembled WGS sequence"/>
</dbReference>
<evidence type="ECO:0000256" key="11">
    <source>
        <dbReference type="ARBA" id="ARBA00022759"/>
    </source>
</evidence>
<organism evidence="18 19">
    <name type="scientific">Candidatus Woykebacteria bacterium RIFCSPHIGHO2_02_FULL_43_16b</name>
    <dbReference type="NCBI Taxonomy" id="1802601"/>
    <lineage>
        <taxon>Bacteria</taxon>
        <taxon>Candidatus Woykeibacteriota</taxon>
    </lineage>
</organism>
<evidence type="ECO:0000256" key="8">
    <source>
        <dbReference type="ARBA" id="ARBA00022490"/>
    </source>
</evidence>
<dbReference type="Gene3D" id="3.30.420.10">
    <property type="entry name" value="Ribonuclease H-like superfamily/Ribonuclease H"/>
    <property type="match status" value="1"/>
</dbReference>
<dbReference type="GO" id="GO:0006298">
    <property type="term" value="P:mismatch repair"/>
    <property type="evidence" value="ECO:0007669"/>
    <property type="project" value="TreeGrafter"/>
</dbReference>
<comment type="cofactor">
    <cofactor evidence="2">
        <name>Mg(2+)</name>
        <dbReference type="ChEBI" id="CHEBI:18420"/>
    </cofactor>
</comment>
<keyword evidence="8 14" id="KW-0963">Cytoplasm</keyword>
<dbReference type="SUPFAM" id="SSF53098">
    <property type="entry name" value="Ribonuclease H-like"/>
    <property type="match status" value="1"/>
</dbReference>
<dbReference type="Pfam" id="PF01351">
    <property type="entry name" value="RNase_HII"/>
    <property type="match status" value="1"/>
</dbReference>
<comment type="subcellular location">
    <subcellularLocation>
        <location evidence="4 14">Cytoplasm</location>
    </subcellularLocation>
</comment>